<organism evidence="2 3">
    <name type="scientific">Pannonibacter tanglangensis</name>
    <dbReference type="NCBI Taxonomy" id="2750084"/>
    <lineage>
        <taxon>Bacteria</taxon>
        <taxon>Pseudomonadati</taxon>
        <taxon>Pseudomonadota</taxon>
        <taxon>Alphaproteobacteria</taxon>
        <taxon>Hyphomicrobiales</taxon>
        <taxon>Stappiaceae</taxon>
        <taxon>Pannonibacter</taxon>
    </lineage>
</organism>
<evidence type="ECO:0000259" key="1">
    <source>
        <dbReference type="SMART" id="SM00382"/>
    </source>
</evidence>
<dbReference type="InterPro" id="IPR003593">
    <property type="entry name" value="AAA+_ATPase"/>
</dbReference>
<evidence type="ECO:0000313" key="3">
    <source>
        <dbReference type="Proteomes" id="UP000586722"/>
    </source>
</evidence>
<dbReference type="EMBL" id="JAABLQ010000001">
    <property type="protein sequence ID" value="NBN79292.1"/>
    <property type="molecule type" value="Genomic_DNA"/>
</dbReference>
<evidence type="ECO:0000313" key="2">
    <source>
        <dbReference type="EMBL" id="NBN79292.1"/>
    </source>
</evidence>
<dbReference type="InterPro" id="IPR027417">
    <property type="entry name" value="P-loop_NTPase"/>
</dbReference>
<accession>A0A7X5J990</accession>
<keyword evidence="3" id="KW-1185">Reference proteome</keyword>
<dbReference type="SUPFAM" id="SSF56731">
    <property type="entry name" value="DNA primase core"/>
    <property type="match status" value="1"/>
</dbReference>
<dbReference type="AlphaFoldDB" id="A0A7X5J990"/>
<dbReference type="SUPFAM" id="SSF52540">
    <property type="entry name" value="P-loop containing nucleoside triphosphate hydrolases"/>
    <property type="match status" value="1"/>
</dbReference>
<dbReference type="InterPro" id="IPR034154">
    <property type="entry name" value="TOPRIM_DnaG/twinkle"/>
</dbReference>
<dbReference type="Pfam" id="PF13481">
    <property type="entry name" value="AAA_25"/>
    <property type="match status" value="1"/>
</dbReference>
<name>A0A7X5J990_9HYPH</name>
<dbReference type="RefSeq" id="WP_161708916.1">
    <property type="nucleotide sequence ID" value="NZ_JAABLQ010000001.1"/>
</dbReference>
<dbReference type="SMART" id="SM00382">
    <property type="entry name" value="AAA"/>
    <property type="match status" value="1"/>
</dbReference>
<dbReference type="Gene3D" id="3.40.50.300">
    <property type="entry name" value="P-loop containing nucleotide triphosphate hydrolases"/>
    <property type="match status" value="1"/>
</dbReference>
<protein>
    <submittedName>
        <fullName evidence="2">AAA family ATPase</fullName>
    </submittedName>
</protein>
<proteinExistence type="predicted"/>
<reference evidence="3" key="1">
    <citation type="submission" date="2020-01" db="EMBL/GenBank/DDBJ databases">
        <authorList>
            <person name="Fang Y."/>
            <person name="Sun R."/>
            <person name="Nie L."/>
            <person name="He J."/>
            <person name="Hao L."/>
            <person name="Wang L."/>
            <person name="Su S."/>
            <person name="Lv E."/>
            <person name="Zhang Z."/>
            <person name="Xie R."/>
            <person name="Liu H."/>
        </authorList>
    </citation>
    <scope>NUCLEOTIDE SEQUENCE [LARGE SCALE GENOMIC DNA]</scope>
    <source>
        <strain evidence="3">XCT-53</strain>
    </source>
</reference>
<gene>
    <name evidence="2" type="ORF">GWI72_13525</name>
</gene>
<dbReference type="CDD" id="cd01029">
    <property type="entry name" value="TOPRIM_primases"/>
    <property type="match status" value="1"/>
</dbReference>
<feature type="domain" description="AAA+ ATPase" evidence="1">
    <location>
        <begin position="297"/>
        <end position="478"/>
    </location>
</feature>
<dbReference type="Proteomes" id="UP000586722">
    <property type="component" value="Unassembled WGS sequence"/>
</dbReference>
<sequence>MADAGTFDFASLARPVALELYGEPNARLSSATELRFGSNGSLKVAVAGDAAGTFSDFEAGDSGGLLALVARKIGGGERAALDWLRQRFGQGEAPRRDAGRIVAVYPYQDEDGRTLFEVVRKEPKTFLQRRSASDYSVKGVRVVPYRLPHLIEPLALKRPIFIVEGEKDADRLAALGAPATCNAGGAGKWRDEHSAFFTGADVIIIPDNDRAGEDHADKVARSLKGIAARVRILRLMSLDRKGDVSDWLDAGGRIEQLYELAEAAPDWRPASKLPLTWLGDEDRVPPRRWLVKGLLGKNELSIIHAPSGGGKSFFALDLSARIAAGLDWFDHQVTPCPVLYVAAEGAGGFRLRMKAWRQKHPDAEGAPFVMLSRSVDLLDPRSDAVEVLADAIAEVKDATGEAVGLIVLDTLSRMMPGGVDSEPRDVKAFLENTERLRTETAAHVMIIHHSGKETDRGMRGSSMLRDYADTVIEIKGNDTDGPLRAVISKQKDGEDGTEYRFTLAQSTVGSDEDGDEITSCVVEAIGASAGAGSQKKPKLSDREEIARRCLADLLAGDAVTPVTGVAAASVTRAVTVEQWRDAVRNRLAIENDSTFRVTWKRIQDKLLRLSVVGIDRGLVWLALHQ</sequence>
<dbReference type="Gene3D" id="3.40.1360.10">
    <property type="match status" value="1"/>
</dbReference>
<comment type="caution">
    <text evidence="2">The sequence shown here is derived from an EMBL/GenBank/DDBJ whole genome shotgun (WGS) entry which is preliminary data.</text>
</comment>